<dbReference type="EMBL" id="BAAANT010000074">
    <property type="protein sequence ID" value="GAA1500673.1"/>
    <property type="molecule type" value="Genomic_DNA"/>
</dbReference>
<sequence>MSAEADRFRRVQPAFAVLRPATVRRIGIEAEEKLLPSMLEENPEPLAAAAWQMAIAFRALGDLIESGSDQAVATGEDVATRLQSALEDVHRHLGQKVPAGRLAERSFERQVDRIDTGEAAIGAVTVEVVLAEGARAATVHLAQERPDAPVQITGDVKKAGGQLDGAAHLDVQAGLEMVARALAPYVEESATRPI</sequence>
<dbReference type="RefSeq" id="WP_344469635.1">
    <property type="nucleotide sequence ID" value="NZ_BAAANT010000074.1"/>
</dbReference>
<accession>A0ABP4KFY8</accession>
<reference evidence="2" key="1">
    <citation type="journal article" date="2019" name="Int. J. Syst. Evol. Microbiol.">
        <title>The Global Catalogue of Microorganisms (GCM) 10K type strain sequencing project: providing services to taxonomists for standard genome sequencing and annotation.</title>
        <authorList>
            <consortium name="The Broad Institute Genomics Platform"/>
            <consortium name="The Broad Institute Genome Sequencing Center for Infectious Disease"/>
            <person name="Wu L."/>
            <person name="Ma J."/>
        </authorList>
    </citation>
    <scope>NUCLEOTIDE SEQUENCE [LARGE SCALE GENOMIC DNA]</scope>
    <source>
        <strain evidence="2">JCM 14560</strain>
    </source>
</reference>
<evidence type="ECO:0000313" key="1">
    <source>
        <dbReference type="EMBL" id="GAA1500673.1"/>
    </source>
</evidence>
<comment type="caution">
    <text evidence="1">The sequence shown here is derived from an EMBL/GenBank/DDBJ whole genome shotgun (WGS) entry which is preliminary data.</text>
</comment>
<gene>
    <name evidence="1" type="ORF">GCM10009760_62480</name>
</gene>
<proteinExistence type="predicted"/>
<keyword evidence="2" id="KW-1185">Reference proteome</keyword>
<name>A0ABP4KFY8_9ACTN</name>
<protein>
    <submittedName>
        <fullName evidence="1">Uncharacterized protein</fullName>
    </submittedName>
</protein>
<evidence type="ECO:0000313" key="2">
    <source>
        <dbReference type="Proteomes" id="UP001422759"/>
    </source>
</evidence>
<dbReference type="Proteomes" id="UP001422759">
    <property type="component" value="Unassembled WGS sequence"/>
</dbReference>
<organism evidence="1 2">
    <name type="scientific">Kitasatospora kazusensis</name>
    <dbReference type="NCBI Taxonomy" id="407974"/>
    <lineage>
        <taxon>Bacteria</taxon>
        <taxon>Bacillati</taxon>
        <taxon>Actinomycetota</taxon>
        <taxon>Actinomycetes</taxon>
        <taxon>Kitasatosporales</taxon>
        <taxon>Streptomycetaceae</taxon>
        <taxon>Kitasatospora</taxon>
    </lineage>
</organism>